<name>A0A1V9Y5R2_ACHHY</name>
<evidence type="ECO:0000256" key="2">
    <source>
        <dbReference type="ARBA" id="ARBA00004496"/>
    </source>
</evidence>
<sequence>MTEFLVDAVRQFLQGDEWKVPVSQFMDMHKIAFVGLQGTQDEHTLQHHQIFMEFKEMAERLLEQIVADLGCDGASLVAALEEAVAREAGGPKEEETLVLVQTLLSYDNFTSFCNLMGQYVEWNTIPTVPDDGNVETNPSTEAPMGPAEAKAYLASSEWILQDVLARSVLEAHAAGSLNDEDLAYVPWAEAIMQMAESYNALAASDANEPSPAITDPILVKMNELETNLTKEVRGRLRVDLLVAQRLAERNAAMRSQMHQLCLQAQNGAEPDTKEPDIGYLCSRLEAIPNEIKAVKKKCFAVKSVSQPHMDEIYLFLKEKVHHKFDLAECQDEIAAFIFTRISPHDASIVPDLLQWLLLESEALDCAQELQALSFRSPRAEAKEENVNDRWMQIWSDPDQAFYYLNTITNVTQWEPPMSKDGEPILGYWDDSNQWVPYSFGDATSTELAAEPKNVLQDTCETKVGELKEAKAEEAQPGGASYRRDQLEVVMKCS</sequence>
<dbReference type="CDD" id="cd00201">
    <property type="entry name" value="WW"/>
    <property type="match status" value="1"/>
</dbReference>
<protein>
    <recommendedName>
        <fullName evidence="4">Cilia- and flagella-associated protein 36</fullName>
    </recommendedName>
    <alternativeName>
        <fullName evidence="9">Coiled-coil domain-containing protein 104</fullName>
    </alternativeName>
</protein>
<reference evidence="11 12" key="1">
    <citation type="journal article" date="2014" name="Genome Biol. Evol.">
        <title>The secreted proteins of Achlya hypogyna and Thraustotheca clavata identify the ancestral oomycete secretome and reveal gene acquisitions by horizontal gene transfer.</title>
        <authorList>
            <person name="Misner I."/>
            <person name="Blouin N."/>
            <person name="Leonard G."/>
            <person name="Richards T.A."/>
            <person name="Lane C.E."/>
        </authorList>
    </citation>
    <scope>NUCLEOTIDE SEQUENCE [LARGE SCALE GENOMIC DNA]</scope>
    <source>
        <strain evidence="11 12">ATCC 48635</strain>
    </source>
</reference>
<proteinExistence type="inferred from homology"/>
<accession>A0A1V9Y5R2</accession>
<dbReference type="GO" id="GO:0005930">
    <property type="term" value="C:axoneme"/>
    <property type="evidence" value="ECO:0007669"/>
    <property type="project" value="TreeGrafter"/>
</dbReference>
<dbReference type="GO" id="GO:0097546">
    <property type="term" value="C:ciliary base"/>
    <property type="evidence" value="ECO:0007669"/>
    <property type="project" value="TreeGrafter"/>
</dbReference>
<dbReference type="InterPro" id="IPR001202">
    <property type="entry name" value="WW_dom"/>
</dbReference>
<dbReference type="SUPFAM" id="SSF51045">
    <property type="entry name" value="WW domain"/>
    <property type="match status" value="1"/>
</dbReference>
<evidence type="ECO:0000256" key="3">
    <source>
        <dbReference type="ARBA" id="ARBA00007460"/>
    </source>
</evidence>
<dbReference type="Pfam" id="PF11527">
    <property type="entry name" value="ARL2_Bind_BART"/>
    <property type="match status" value="1"/>
</dbReference>
<keyword evidence="8" id="KW-0966">Cell projection</keyword>
<keyword evidence="6" id="KW-0175">Coiled coil</keyword>
<dbReference type="Gene3D" id="1.20.1520.10">
    <property type="entry name" value="ADP-ribosylation factor-like 2-binding protein, domain"/>
    <property type="match status" value="1"/>
</dbReference>
<evidence type="ECO:0000256" key="4">
    <source>
        <dbReference type="ARBA" id="ARBA00021815"/>
    </source>
</evidence>
<keyword evidence="12" id="KW-1185">Reference proteome</keyword>
<evidence type="ECO:0000313" key="11">
    <source>
        <dbReference type="EMBL" id="OQR81037.1"/>
    </source>
</evidence>
<evidence type="ECO:0000313" key="12">
    <source>
        <dbReference type="Proteomes" id="UP000243579"/>
    </source>
</evidence>
<evidence type="ECO:0000256" key="5">
    <source>
        <dbReference type="ARBA" id="ARBA00022490"/>
    </source>
</evidence>
<comment type="caution">
    <text evidence="11">The sequence shown here is derived from an EMBL/GenBank/DDBJ whole genome shotgun (WGS) entry which is preliminary data.</text>
</comment>
<dbReference type="AlphaFoldDB" id="A0A1V9Y5R2"/>
<dbReference type="Gene3D" id="2.20.70.10">
    <property type="match status" value="1"/>
</dbReference>
<dbReference type="InterPro" id="IPR042541">
    <property type="entry name" value="BART_sf"/>
</dbReference>
<dbReference type="PANTHER" id="PTHR21532">
    <property type="entry name" value="PHOSPHODIESTERASE HL"/>
    <property type="match status" value="1"/>
</dbReference>
<evidence type="ECO:0000256" key="6">
    <source>
        <dbReference type="ARBA" id="ARBA00023054"/>
    </source>
</evidence>
<dbReference type="Proteomes" id="UP000243579">
    <property type="component" value="Unassembled WGS sequence"/>
</dbReference>
<dbReference type="InterPro" id="IPR036020">
    <property type="entry name" value="WW_dom_sf"/>
</dbReference>
<keyword evidence="7" id="KW-0969">Cilium</keyword>
<dbReference type="PROSITE" id="PS01159">
    <property type="entry name" value="WW_DOMAIN_1"/>
    <property type="match status" value="1"/>
</dbReference>
<evidence type="ECO:0000256" key="8">
    <source>
        <dbReference type="ARBA" id="ARBA00023273"/>
    </source>
</evidence>
<dbReference type="PANTHER" id="PTHR21532:SF0">
    <property type="entry name" value="CILIA- AND FLAGELLA-ASSOCIATED PROTEIN 36"/>
    <property type="match status" value="1"/>
</dbReference>
<keyword evidence="5" id="KW-0963">Cytoplasm</keyword>
<evidence type="ECO:0000256" key="7">
    <source>
        <dbReference type="ARBA" id="ARBA00023069"/>
    </source>
</evidence>
<feature type="domain" description="WW" evidence="10">
    <location>
        <begin position="384"/>
        <end position="418"/>
    </location>
</feature>
<evidence type="ECO:0000256" key="9">
    <source>
        <dbReference type="ARBA" id="ARBA00031593"/>
    </source>
</evidence>
<dbReference type="InterPro" id="IPR038888">
    <property type="entry name" value="CFAP36"/>
</dbReference>
<organism evidence="11 12">
    <name type="scientific">Achlya hypogyna</name>
    <name type="common">Oomycete</name>
    <name type="synonym">Protoachlya hypogyna</name>
    <dbReference type="NCBI Taxonomy" id="1202772"/>
    <lineage>
        <taxon>Eukaryota</taxon>
        <taxon>Sar</taxon>
        <taxon>Stramenopiles</taxon>
        <taxon>Oomycota</taxon>
        <taxon>Saprolegniomycetes</taxon>
        <taxon>Saprolegniales</taxon>
        <taxon>Achlyaceae</taxon>
        <taxon>Achlya</taxon>
    </lineage>
</organism>
<evidence type="ECO:0000256" key="1">
    <source>
        <dbReference type="ARBA" id="ARBA00004138"/>
    </source>
</evidence>
<dbReference type="PROSITE" id="PS50020">
    <property type="entry name" value="WW_DOMAIN_2"/>
    <property type="match status" value="1"/>
</dbReference>
<gene>
    <name evidence="11" type="ORF">ACHHYP_16830</name>
</gene>
<dbReference type="OrthoDB" id="191651at2759"/>
<dbReference type="EMBL" id="JNBR01002842">
    <property type="protein sequence ID" value="OQR81037.1"/>
    <property type="molecule type" value="Genomic_DNA"/>
</dbReference>
<dbReference type="InterPro" id="IPR023379">
    <property type="entry name" value="BART_dom"/>
</dbReference>
<comment type="subcellular location">
    <subcellularLocation>
        <location evidence="1">Cell projection</location>
        <location evidence="1">Cilium</location>
    </subcellularLocation>
    <subcellularLocation>
        <location evidence="2">Cytoplasm</location>
    </subcellularLocation>
</comment>
<evidence type="ECO:0000259" key="10">
    <source>
        <dbReference type="PROSITE" id="PS50020"/>
    </source>
</evidence>
<comment type="similarity">
    <text evidence="3">Belongs to the CFAP36 family.</text>
</comment>
<dbReference type="Pfam" id="PF00397">
    <property type="entry name" value="WW"/>
    <property type="match status" value="1"/>
</dbReference>